<protein>
    <submittedName>
        <fullName evidence="1">Uncharacterized protein</fullName>
    </submittedName>
</protein>
<keyword evidence="2" id="KW-1185">Reference proteome</keyword>
<evidence type="ECO:0000313" key="1">
    <source>
        <dbReference type="EMBL" id="MBP1082007.1"/>
    </source>
</evidence>
<dbReference type="Proteomes" id="UP000674416">
    <property type="component" value="Unassembled WGS sequence"/>
</dbReference>
<name>A0ABS4CWN3_9BACI</name>
<comment type="caution">
    <text evidence="1">The sequence shown here is derived from an EMBL/GenBank/DDBJ whole genome shotgun (WGS) entry which is preliminary data.</text>
</comment>
<proteinExistence type="predicted"/>
<evidence type="ECO:0000313" key="2">
    <source>
        <dbReference type="Proteomes" id="UP000674416"/>
    </source>
</evidence>
<sequence>MSDLRWPGVEYVGSEPFKGLKFAQNYFEYILKSATEQSNYELYGLYWLVNSLFLHPRELFNPQIVTSLFAESDSSDGKRLLDELTKGSNKPLEELLDQFIPSFERASFSSMKDLMQQSET</sequence>
<dbReference type="RefSeq" id="WP_312883814.1">
    <property type="nucleotide sequence ID" value="NZ_JAFDST010000002.1"/>
</dbReference>
<gene>
    <name evidence="1" type="ORF">JOC74_002500</name>
</gene>
<accession>A0ABS4CWN3</accession>
<organism evidence="1 2">
    <name type="scientific">Bacillus capparidis</name>
    <dbReference type="NCBI Taxonomy" id="1840411"/>
    <lineage>
        <taxon>Bacteria</taxon>
        <taxon>Bacillati</taxon>
        <taxon>Bacillota</taxon>
        <taxon>Bacilli</taxon>
        <taxon>Bacillales</taxon>
        <taxon>Bacillaceae</taxon>
        <taxon>Bacillus</taxon>
    </lineage>
</organism>
<reference evidence="1 2" key="1">
    <citation type="submission" date="2021-01" db="EMBL/GenBank/DDBJ databases">
        <title>Genomic Encyclopedia of Type Strains, Phase IV (KMG-IV): sequencing the most valuable type-strain genomes for metagenomic binning, comparative biology and taxonomic classification.</title>
        <authorList>
            <person name="Goeker M."/>
        </authorList>
    </citation>
    <scope>NUCLEOTIDE SEQUENCE [LARGE SCALE GENOMIC DNA]</scope>
    <source>
        <strain evidence="1 2">DSM 103394</strain>
    </source>
</reference>
<dbReference type="EMBL" id="JAFDST010000002">
    <property type="protein sequence ID" value="MBP1082007.1"/>
    <property type="molecule type" value="Genomic_DNA"/>
</dbReference>